<name>A0A016VXB1_9BILA</name>
<organism evidence="1 2">
    <name type="scientific">Ancylostoma ceylanicum</name>
    <dbReference type="NCBI Taxonomy" id="53326"/>
    <lineage>
        <taxon>Eukaryota</taxon>
        <taxon>Metazoa</taxon>
        <taxon>Ecdysozoa</taxon>
        <taxon>Nematoda</taxon>
        <taxon>Chromadorea</taxon>
        <taxon>Rhabditida</taxon>
        <taxon>Rhabditina</taxon>
        <taxon>Rhabditomorpha</taxon>
        <taxon>Strongyloidea</taxon>
        <taxon>Ancylostomatidae</taxon>
        <taxon>Ancylostomatinae</taxon>
        <taxon>Ancylostoma</taxon>
    </lineage>
</organism>
<keyword evidence="2" id="KW-1185">Reference proteome</keyword>
<accession>A0A016VXB1</accession>
<evidence type="ECO:0000313" key="2">
    <source>
        <dbReference type="Proteomes" id="UP000024635"/>
    </source>
</evidence>
<dbReference type="AlphaFoldDB" id="A0A016VXB1"/>
<gene>
    <name evidence="1" type="primary">Acey_s0004.g2138</name>
    <name evidence="1" type="ORF">Y032_0004g2138</name>
</gene>
<sequence>MDDLTGQIFDQISPEPCKQNSMLIFEALWIQTRNPKMNRKEECLSITWELAPYPRTLFRFKEGVQIIRSSEQLAVVSISIATSLLPH</sequence>
<protein>
    <submittedName>
        <fullName evidence="1">Uncharacterized protein</fullName>
    </submittedName>
</protein>
<comment type="caution">
    <text evidence="1">The sequence shown here is derived from an EMBL/GenBank/DDBJ whole genome shotgun (WGS) entry which is preliminary data.</text>
</comment>
<dbReference type="Proteomes" id="UP000024635">
    <property type="component" value="Unassembled WGS sequence"/>
</dbReference>
<evidence type="ECO:0000313" key="1">
    <source>
        <dbReference type="EMBL" id="EYC31408.1"/>
    </source>
</evidence>
<proteinExistence type="predicted"/>
<reference evidence="2" key="1">
    <citation type="journal article" date="2015" name="Nat. Genet.">
        <title>The genome and transcriptome of the zoonotic hookworm Ancylostoma ceylanicum identify infection-specific gene families.</title>
        <authorList>
            <person name="Schwarz E.M."/>
            <person name="Hu Y."/>
            <person name="Antoshechkin I."/>
            <person name="Miller M.M."/>
            <person name="Sternberg P.W."/>
            <person name="Aroian R.V."/>
        </authorList>
    </citation>
    <scope>NUCLEOTIDE SEQUENCE</scope>
    <source>
        <strain evidence="2">HY135</strain>
    </source>
</reference>
<dbReference type="EMBL" id="JARK01001340">
    <property type="protein sequence ID" value="EYC31408.1"/>
    <property type="molecule type" value="Genomic_DNA"/>
</dbReference>